<evidence type="ECO:0000256" key="5">
    <source>
        <dbReference type="ARBA" id="ARBA00022842"/>
    </source>
</evidence>
<dbReference type="InterPro" id="IPR013482">
    <property type="entry name" value="Molybde_CF_guanTrfase"/>
</dbReference>
<accession>A0AAU7VX12</accession>
<dbReference type="RefSeq" id="WP_350351225.1">
    <property type="nucleotide sequence ID" value="NZ_CP158357.1"/>
</dbReference>
<keyword evidence="3" id="KW-0479">Metal-binding</keyword>
<keyword evidence="2" id="KW-0808">Transferase</keyword>
<feature type="region of interest" description="Disordered" evidence="8">
    <location>
        <begin position="197"/>
        <end position="216"/>
    </location>
</feature>
<dbReference type="InterPro" id="IPR029044">
    <property type="entry name" value="Nucleotide-diphossugar_trans"/>
</dbReference>
<dbReference type="CDD" id="cd02503">
    <property type="entry name" value="MobA"/>
    <property type="match status" value="1"/>
</dbReference>
<organism evidence="11">
    <name type="scientific">Microbacterium sp. A8/3-1</name>
    <dbReference type="NCBI Taxonomy" id="3160749"/>
    <lineage>
        <taxon>Bacteria</taxon>
        <taxon>Bacillati</taxon>
        <taxon>Actinomycetota</taxon>
        <taxon>Actinomycetes</taxon>
        <taxon>Micrococcales</taxon>
        <taxon>Microbacteriaceae</taxon>
        <taxon>Microbacterium</taxon>
    </lineage>
</organism>
<feature type="compositionally biased region" description="Basic and acidic residues" evidence="8">
    <location>
        <begin position="202"/>
        <end position="216"/>
    </location>
</feature>
<feature type="domain" description="DUF6457" evidence="10">
    <location>
        <begin position="219"/>
        <end position="300"/>
    </location>
</feature>
<dbReference type="Gene3D" id="3.90.550.10">
    <property type="entry name" value="Spore Coat Polysaccharide Biosynthesis Protein SpsA, Chain A"/>
    <property type="match status" value="1"/>
</dbReference>
<evidence type="ECO:0000256" key="6">
    <source>
        <dbReference type="ARBA" id="ARBA00023134"/>
    </source>
</evidence>
<keyword evidence="1" id="KW-0963">Cytoplasm</keyword>
<dbReference type="AlphaFoldDB" id="A0AAU7VX12"/>
<dbReference type="Pfam" id="PF20058">
    <property type="entry name" value="DUF6457"/>
    <property type="match status" value="1"/>
</dbReference>
<name>A0AAU7VX12_9MICO</name>
<reference evidence="11" key="1">
    <citation type="submission" date="2024-06" db="EMBL/GenBank/DDBJ databases">
        <title>Draft genome sequence of Microbacterium sp. strain A8/3-1, isolated from Oxytropis tragacanthoides Fisch. ex DC. Root nodules in the Altai region of Russia.</title>
        <authorList>
            <person name="Sazanova A."/>
            <person name="Guro P."/>
            <person name="Kuznetsova I."/>
            <person name="Belimov A."/>
            <person name="Safronova V."/>
        </authorList>
    </citation>
    <scope>NUCLEOTIDE SEQUENCE</scope>
    <source>
        <strain evidence="11">A8/3-1</strain>
    </source>
</reference>
<dbReference type="Pfam" id="PF12804">
    <property type="entry name" value="NTP_transf_3"/>
    <property type="match status" value="1"/>
</dbReference>
<keyword evidence="5" id="KW-0460">Magnesium</keyword>
<evidence type="ECO:0000256" key="4">
    <source>
        <dbReference type="ARBA" id="ARBA00022741"/>
    </source>
</evidence>
<dbReference type="InterPro" id="IPR025877">
    <property type="entry name" value="MobA-like_NTP_Trfase"/>
</dbReference>
<dbReference type="InterPro" id="IPR045598">
    <property type="entry name" value="DUF6457"/>
</dbReference>
<evidence type="ECO:0000256" key="3">
    <source>
        <dbReference type="ARBA" id="ARBA00022723"/>
    </source>
</evidence>
<dbReference type="GO" id="GO:0046872">
    <property type="term" value="F:metal ion binding"/>
    <property type="evidence" value="ECO:0007669"/>
    <property type="project" value="UniProtKB-KW"/>
</dbReference>
<feature type="domain" description="MobA-like NTP transferase" evidence="9">
    <location>
        <begin position="18"/>
        <end position="166"/>
    </location>
</feature>
<dbReference type="GO" id="GO:0005525">
    <property type="term" value="F:GTP binding"/>
    <property type="evidence" value="ECO:0007669"/>
    <property type="project" value="UniProtKB-KW"/>
</dbReference>
<dbReference type="EMBL" id="CP158357">
    <property type="protein sequence ID" value="XBX77806.1"/>
    <property type="molecule type" value="Genomic_DNA"/>
</dbReference>
<dbReference type="SUPFAM" id="SSF53448">
    <property type="entry name" value="Nucleotide-diphospho-sugar transferases"/>
    <property type="match status" value="1"/>
</dbReference>
<gene>
    <name evidence="11" type="ORF">ABS642_18100</name>
</gene>
<evidence type="ECO:0000313" key="11">
    <source>
        <dbReference type="EMBL" id="XBX77806.1"/>
    </source>
</evidence>
<evidence type="ECO:0000256" key="1">
    <source>
        <dbReference type="ARBA" id="ARBA00022490"/>
    </source>
</evidence>
<proteinExistence type="predicted"/>
<dbReference type="PANTHER" id="PTHR19136:SF81">
    <property type="entry name" value="MOLYBDENUM COFACTOR GUANYLYLTRANSFERASE"/>
    <property type="match status" value="1"/>
</dbReference>
<protein>
    <submittedName>
        <fullName evidence="11">DUF6457 domain-containing protein</fullName>
    </submittedName>
</protein>
<evidence type="ECO:0000259" key="10">
    <source>
        <dbReference type="Pfam" id="PF20058"/>
    </source>
</evidence>
<dbReference type="GO" id="GO:0016779">
    <property type="term" value="F:nucleotidyltransferase activity"/>
    <property type="evidence" value="ECO:0007669"/>
    <property type="project" value="UniProtKB-ARBA"/>
</dbReference>
<evidence type="ECO:0000259" key="9">
    <source>
        <dbReference type="Pfam" id="PF12804"/>
    </source>
</evidence>
<evidence type="ECO:0000256" key="2">
    <source>
        <dbReference type="ARBA" id="ARBA00022679"/>
    </source>
</evidence>
<evidence type="ECO:0000256" key="7">
    <source>
        <dbReference type="ARBA" id="ARBA00023150"/>
    </source>
</evidence>
<keyword evidence="4" id="KW-0547">Nucleotide-binding</keyword>
<keyword evidence="6" id="KW-0342">GTP-binding</keyword>
<dbReference type="PANTHER" id="PTHR19136">
    <property type="entry name" value="MOLYBDENUM COFACTOR GUANYLYLTRANSFERASE"/>
    <property type="match status" value="1"/>
</dbReference>
<sequence>MTAPLTPLTPHGSGGVAAIVLAGGRASRLGGADKPQLVVDGETLLDRAVRAVSWCDPLIVVGPPAPVRAEVVWTRETPAFGGPVAAIAAGLAHVDSAEVWVLAADTPRAVEAVALLREHPPGDADGTCLADAAGAQWLIGRYRTAALRRAVDALPDGGRDASMRSLVSGLHLDLVSAGDLAADVDTWDDLERARTQAAQARGRTDSGGDMTDQPRHLPVDALDEWTTAVCARLELDRSDVDVARILDLARDVAHGVARPAAPLSAFLAGLAAGRAGGSPADADAAAAAISELAAGWRTDDDHA</sequence>
<dbReference type="GO" id="GO:0006777">
    <property type="term" value="P:Mo-molybdopterin cofactor biosynthetic process"/>
    <property type="evidence" value="ECO:0007669"/>
    <property type="project" value="UniProtKB-KW"/>
</dbReference>
<keyword evidence="7" id="KW-0501">Molybdenum cofactor biosynthesis</keyword>
<evidence type="ECO:0000256" key="8">
    <source>
        <dbReference type="SAM" id="MobiDB-lite"/>
    </source>
</evidence>